<dbReference type="Gene3D" id="3.30.930.10">
    <property type="entry name" value="Bira Bifunctional Protein, Domain 2"/>
    <property type="match status" value="1"/>
</dbReference>
<evidence type="ECO:0000313" key="2">
    <source>
        <dbReference type="EMBL" id="MBO1902662.1"/>
    </source>
</evidence>
<dbReference type="InterPro" id="IPR050664">
    <property type="entry name" value="Octanoyltrans_LipM/LipL"/>
</dbReference>
<dbReference type="PROSITE" id="PS51733">
    <property type="entry name" value="BPL_LPL_CATALYTIC"/>
    <property type="match status" value="1"/>
</dbReference>
<keyword evidence="3" id="KW-1185">Reference proteome</keyword>
<dbReference type="PANTHER" id="PTHR43679:SF2">
    <property type="entry name" value="OCTANOYL-[GCVH]:PROTEIN N-OCTANOYLTRANSFERASE"/>
    <property type="match status" value="1"/>
</dbReference>
<dbReference type="CDD" id="cd16443">
    <property type="entry name" value="LplA"/>
    <property type="match status" value="1"/>
</dbReference>
<evidence type="ECO:0000313" key="3">
    <source>
        <dbReference type="Proteomes" id="UP000664382"/>
    </source>
</evidence>
<sequence>MSAHHGEYKVPGGKLVVVDFETHEGRIAGFRLSGDFFLEPDDALERINAAVGGSSGNGSAGPPADSTVGLPADSTVEEIAATIARALPEGAQLLGVTPEGIGVAIRRALTGAAQWRDYDWSIVRSRAISPMHNAALDEALTNAVGRGERGPTLRIWEWDRTAVFIGSFQSVRNEVDEEQLAAAGAQLVRRISGGGAMFMEPASCITYSLYAPAELVQGMGFAESYAFLDEWVLEGLRSLGIEAVYQPLNDITSPLGKIGGAAQKRLASGAVLHHVTLAYDMDAEAMTRVLRIGREKLSDKGTTSAQKRVDPLRSQTGLSRERITERLVETFVQRHGGTPGEVAEAEYAEAERLVAEKFSTEEWIRRVP</sequence>
<reference evidence="2" key="1">
    <citation type="submission" date="2021-03" db="EMBL/GenBank/DDBJ databases">
        <title>Leucobacter chromiisoli sp. nov., isolated from chromium-containing soil of chemical plant.</title>
        <authorList>
            <person name="Xu Z."/>
        </authorList>
    </citation>
    <scope>NUCLEOTIDE SEQUENCE</scope>
    <source>
        <strain evidence="2">S27</strain>
    </source>
</reference>
<dbReference type="RefSeq" id="WP_208098429.1">
    <property type="nucleotide sequence ID" value="NZ_JAGDYM010000014.1"/>
</dbReference>
<dbReference type="PANTHER" id="PTHR43679">
    <property type="entry name" value="OCTANOYLTRANSFERASE LIPM-RELATED"/>
    <property type="match status" value="1"/>
</dbReference>
<dbReference type="GO" id="GO:0016874">
    <property type="term" value="F:ligase activity"/>
    <property type="evidence" value="ECO:0007669"/>
    <property type="project" value="UniProtKB-KW"/>
</dbReference>
<gene>
    <name evidence="2" type="ORF">J4H92_11970</name>
</gene>
<dbReference type="EMBL" id="JAGDYM010000014">
    <property type="protein sequence ID" value="MBO1902662.1"/>
    <property type="molecule type" value="Genomic_DNA"/>
</dbReference>
<evidence type="ECO:0000259" key="1">
    <source>
        <dbReference type="PROSITE" id="PS51733"/>
    </source>
</evidence>
<accession>A0A939MQ49</accession>
<organism evidence="2 3">
    <name type="scientific">Leucobacter weissii</name>
    <dbReference type="NCBI Taxonomy" id="1983706"/>
    <lineage>
        <taxon>Bacteria</taxon>
        <taxon>Bacillati</taxon>
        <taxon>Actinomycetota</taxon>
        <taxon>Actinomycetes</taxon>
        <taxon>Micrococcales</taxon>
        <taxon>Microbacteriaceae</taxon>
        <taxon>Leucobacter</taxon>
    </lineage>
</organism>
<dbReference type="AlphaFoldDB" id="A0A939MQ49"/>
<dbReference type="Gene3D" id="3.30.390.50">
    <property type="entry name" value="CO dehydrogenase flavoprotein, C-terminal domain"/>
    <property type="match status" value="1"/>
</dbReference>
<dbReference type="Proteomes" id="UP000664382">
    <property type="component" value="Unassembled WGS sequence"/>
</dbReference>
<dbReference type="InterPro" id="IPR004143">
    <property type="entry name" value="BPL_LPL_catalytic"/>
</dbReference>
<protein>
    <submittedName>
        <fullName evidence="2">Lipoate--protein ligase family protein</fullName>
    </submittedName>
</protein>
<dbReference type="InterPro" id="IPR045864">
    <property type="entry name" value="aa-tRNA-synth_II/BPL/LPL"/>
</dbReference>
<keyword evidence="2" id="KW-0436">Ligase</keyword>
<comment type="caution">
    <text evidence="2">The sequence shown here is derived from an EMBL/GenBank/DDBJ whole genome shotgun (WGS) entry which is preliminary data.</text>
</comment>
<dbReference type="Pfam" id="PF21948">
    <property type="entry name" value="LplA-B_cat"/>
    <property type="match status" value="1"/>
</dbReference>
<dbReference type="SUPFAM" id="SSF55681">
    <property type="entry name" value="Class II aaRS and biotin synthetases"/>
    <property type="match status" value="1"/>
</dbReference>
<name>A0A939MQ49_9MICO</name>
<feature type="domain" description="BPL/LPL catalytic" evidence="1">
    <location>
        <begin position="147"/>
        <end position="339"/>
    </location>
</feature>
<proteinExistence type="predicted"/>